<evidence type="ECO:0000313" key="4">
    <source>
        <dbReference type="Proteomes" id="UP001159363"/>
    </source>
</evidence>
<gene>
    <name evidence="3" type="ORF">PR048_002860</name>
</gene>
<feature type="compositionally biased region" description="Basic and acidic residues" evidence="1">
    <location>
        <begin position="455"/>
        <end position="464"/>
    </location>
</feature>
<keyword evidence="2" id="KW-0812">Transmembrane</keyword>
<feature type="transmembrane region" description="Helical" evidence="2">
    <location>
        <begin position="776"/>
        <end position="795"/>
    </location>
</feature>
<evidence type="ECO:0000313" key="3">
    <source>
        <dbReference type="EMBL" id="KAJ8897513.1"/>
    </source>
</evidence>
<organism evidence="3 4">
    <name type="scientific">Dryococelus australis</name>
    <dbReference type="NCBI Taxonomy" id="614101"/>
    <lineage>
        <taxon>Eukaryota</taxon>
        <taxon>Metazoa</taxon>
        <taxon>Ecdysozoa</taxon>
        <taxon>Arthropoda</taxon>
        <taxon>Hexapoda</taxon>
        <taxon>Insecta</taxon>
        <taxon>Pterygota</taxon>
        <taxon>Neoptera</taxon>
        <taxon>Polyneoptera</taxon>
        <taxon>Phasmatodea</taxon>
        <taxon>Verophasmatodea</taxon>
        <taxon>Anareolatae</taxon>
        <taxon>Phasmatidae</taxon>
        <taxon>Eurycanthinae</taxon>
        <taxon>Dryococelus</taxon>
    </lineage>
</organism>
<evidence type="ECO:0000256" key="1">
    <source>
        <dbReference type="SAM" id="MobiDB-lite"/>
    </source>
</evidence>
<feature type="region of interest" description="Disordered" evidence="1">
    <location>
        <begin position="687"/>
        <end position="730"/>
    </location>
</feature>
<feature type="region of interest" description="Disordered" evidence="1">
    <location>
        <begin position="274"/>
        <end position="306"/>
    </location>
</feature>
<feature type="transmembrane region" description="Helical" evidence="2">
    <location>
        <begin position="741"/>
        <end position="764"/>
    </location>
</feature>
<keyword evidence="2" id="KW-1133">Transmembrane helix</keyword>
<dbReference type="EMBL" id="JARBHB010000001">
    <property type="protein sequence ID" value="KAJ8897513.1"/>
    <property type="molecule type" value="Genomic_DNA"/>
</dbReference>
<protein>
    <submittedName>
        <fullName evidence="3">Uncharacterized protein</fullName>
    </submittedName>
</protein>
<feature type="region of interest" description="Disordered" evidence="1">
    <location>
        <begin position="455"/>
        <end position="490"/>
    </location>
</feature>
<comment type="caution">
    <text evidence="3">The sequence shown here is derived from an EMBL/GenBank/DDBJ whole genome shotgun (WGS) entry which is preliminary data.</text>
</comment>
<proteinExistence type="predicted"/>
<keyword evidence="4" id="KW-1185">Reference proteome</keyword>
<name>A0ABQ9ILD2_9NEOP</name>
<keyword evidence="2" id="KW-0472">Membrane</keyword>
<accession>A0ABQ9ILD2</accession>
<dbReference type="Proteomes" id="UP001159363">
    <property type="component" value="Chromosome 1"/>
</dbReference>
<reference evidence="3 4" key="1">
    <citation type="submission" date="2023-02" db="EMBL/GenBank/DDBJ databases">
        <title>LHISI_Scaffold_Assembly.</title>
        <authorList>
            <person name="Stuart O.P."/>
            <person name="Cleave R."/>
            <person name="Magrath M.J.L."/>
            <person name="Mikheyev A.S."/>
        </authorList>
    </citation>
    <scope>NUCLEOTIDE SEQUENCE [LARGE SCALE GENOMIC DNA]</scope>
    <source>
        <strain evidence="3">Daus_M_001</strain>
        <tissue evidence="3">Leg muscle</tissue>
    </source>
</reference>
<feature type="transmembrane region" description="Helical" evidence="2">
    <location>
        <begin position="807"/>
        <end position="831"/>
    </location>
</feature>
<evidence type="ECO:0000256" key="2">
    <source>
        <dbReference type="SAM" id="Phobius"/>
    </source>
</evidence>
<sequence>MSVNAIHDKVSTFEIYVTKKSLPLPTCILTGAMSDVCPVKLTTMEGKVVPYINIKQKLLAYILRAAAVELHTNGCDAACSHFSERHSPQCQILQHSSLVKDFIIRKSVQLLAREKGIASLSLSASLPLSSQLCNARCDTMRSCLKYRSLERCGRLCQGKGDDETAFLASVLTTYKLRQRTGYDPLCPGVLPLHACQFISELSDGTAIALIVWSRIVWYPPAVQHTLQTASRERVRLSLSHHCRSSEQGVCSGPYTTHTVAAVASLCGLRKFPSPDRKEHIAQRSGSPARPGATQTARQSDQQSRGLKKRVRLLRYSEFKYPVTALLNCRGAPAGCTRAAAAPPQKMSARVHTALMSIEVALYEMWLNEIIANLATGRFVSDEIGPNDGQFYKKCLGLALYAVVSSSNLTENRMVGPRIEPVSSRTRLRRSATVPARLTPLHEEIPSSLGARDLAREMEDPREHPPTSGTFRPNPHVREPAVNPAGIEPGSAWRETSVRTGSGSGVLCLIGHYALRKVPFWSGCLSASGLPGADRRISLQKFCWEVTPFWGRVRLFQLCIIKYLLRVATGSTDLPSPLSLSSGLGAGSLTCFYSRWQVAGGALVVLPDSAFFVAFRPAFPYRRASAAGASSVPPCATSRPLPLQSRFAGLRERSCPATSRLTGVLRRVFRFCARVRAGVSLRQQGSRLRELNSGDGSPTGSLAKSDAMIVKSPGGPGDSPPSTLKPGHAPAGAGDGGDAGGFLLLGSGQVLLGVAMAVLGAMALVHEAAMSGAGAGLWGGAVAMATGAAGLAAGLRGCYSPRGRVPPAFAAAFLALCLVAVAVANLVVVLTVTGIIRDGHKPDEHITVQVRGRGGRPVNLLASHQGKPGSIPSRVTGFSHVEIVPDDVVRRRAFSGISYFLRPFIPAPLHTHLSPSSALKTSLERGGHIINRNAPEYSANYGPRESVRYSAVISLHCGGGSAASRPEAMKAAHTSGGVIQVACLRFLIIYRVSQNARIRTTPRES</sequence>
<feature type="compositionally biased region" description="Polar residues" evidence="1">
    <location>
        <begin position="292"/>
        <end position="304"/>
    </location>
</feature>